<keyword evidence="3" id="KW-1185">Reference proteome</keyword>
<dbReference type="InterPro" id="IPR011991">
    <property type="entry name" value="ArsR-like_HTH"/>
</dbReference>
<dbReference type="EMBL" id="FXWK01000002">
    <property type="protein sequence ID" value="SMQ86050.1"/>
    <property type="molecule type" value="Genomic_DNA"/>
</dbReference>
<dbReference type="InterPro" id="IPR000835">
    <property type="entry name" value="HTH_MarR-typ"/>
</dbReference>
<dbReference type="InterPro" id="IPR039422">
    <property type="entry name" value="MarR/SlyA-like"/>
</dbReference>
<dbReference type="Proteomes" id="UP000194474">
    <property type="component" value="Unassembled WGS sequence"/>
</dbReference>
<evidence type="ECO:0000259" key="1">
    <source>
        <dbReference type="PROSITE" id="PS50995"/>
    </source>
</evidence>
<accession>A0A1Y6GE16</accession>
<dbReference type="CDD" id="cd00090">
    <property type="entry name" value="HTH_ARSR"/>
    <property type="match status" value="1"/>
</dbReference>
<dbReference type="OrthoDB" id="511972at2"/>
<dbReference type="GO" id="GO:0003700">
    <property type="term" value="F:DNA-binding transcription factor activity"/>
    <property type="evidence" value="ECO:0007669"/>
    <property type="project" value="InterPro"/>
</dbReference>
<feature type="domain" description="HTH marR-type" evidence="1">
    <location>
        <begin position="1"/>
        <end position="137"/>
    </location>
</feature>
<reference evidence="3" key="1">
    <citation type="submission" date="2017-04" db="EMBL/GenBank/DDBJ databases">
        <authorList>
            <person name="Varghese N."/>
            <person name="Submissions S."/>
        </authorList>
    </citation>
    <scope>NUCLEOTIDE SEQUENCE [LARGE SCALE GENOMIC DNA]</scope>
</reference>
<sequence length="147" mass="15937">MALNRDTSVGYLTNWAGRLLVRELERHLAQIGLMPAHMPVLLALEHGEASQKTIAERAGVEQATMTATLNRMERDGLVSRRPNPDDGRSQLVTLTPAARAKLPDVEAAAERINAIALDGLSEAESAQYFALIKRIIATLVAREAADA</sequence>
<dbReference type="InterPro" id="IPR036390">
    <property type="entry name" value="WH_DNA-bd_sf"/>
</dbReference>
<protein>
    <submittedName>
        <fullName evidence="2">DNA-binding transcriptional regulator, MarR family</fullName>
    </submittedName>
</protein>
<dbReference type="SMART" id="SM00347">
    <property type="entry name" value="HTH_MARR"/>
    <property type="match status" value="1"/>
</dbReference>
<evidence type="ECO:0000313" key="3">
    <source>
        <dbReference type="Proteomes" id="UP000194474"/>
    </source>
</evidence>
<dbReference type="GO" id="GO:0006950">
    <property type="term" value="P:response to stress"/>
    <property type="evidence" value="ECO:0007669"/>
    <property type="project" value="TreeGrafter"/>
</dbReference>
<name>A0A1Y6GE16_9HYPH</name>
<dbReference type="SUPFAM" id="SSF46785">
    <property type="entry name" value="Winged helix' DNA-binding domain"/>
    <property type="match status" value="1"/>
</dbReference>
<evidence type="ECO:0000313" key="2">
    <source>
        <dbReference type="EMBL" id="SMQ86050.1"/>
    </source>
</evidence>
<organism evidence="2 3">
    <name type="scientific">Devosia lucknowensis</name>
    <dbReference type="NCBI Taxonomy" id="1096929"/>
    <lineage>
        <taxon>Bacteria</taxon>
        <taxon>Pseudomonadati</taxon>
        <taxon>Pseudomonadota</taxon>
        <taxon>Alphaproteobacteria</taxon>
        <taxon>Hyphomicrobiales</taxon>
        <taxon>Devosiaceae</taxon>
        <taxon>Devosia</taxon>
    </lineage>
</organism>
<dbReference type="InterPro" id="IPR036388">
    <property type="entry name" value="WH-like_DNA-bd_sf"/>
</dbReference>
<keyword evidence="2" id="KW-0238">DNA-binding</keyword>
<dbReference type="PRINTS" id="PR00598">
    <property type="entry name" value="HTHMARR"/>
</dbReference>
<gene>
    <name evidence="2" type="ORF">SAMN06295905_3346</name>
</gene>
<dbReference type="PANTHER" id="PTHR33164:SF13">
    <property type="entry name" value="4-HYDROXYPHENYLACETATE CATABOLISM PROTEIN"/>
    <property type="match status" value="1"/>
</dbReference>
<dbReference type="RefSeq" id="WP_086471667.1">
    <property type="nucleotide sequence ID" value="NZ_FXWK01000002.1"/>
</dbReference>
<dbReference type="AlphaFoldDB" id="A0A1Y6GE16"/>
<dbReference type="Pfam" id="PF12802">
    <property type="entry name" value="MarR_2"/>
    <property type="match status" value="1"/>
</dbReference>
<dbReference type="GO" id="GO:0003677">
    <property type="term" value="F:DNA binding"/>
    <property type="evidence" value="ECO:0007669"/>
    <property type="project" value="UniProtKB-KW"/>
</dbReference>
<dbReference type="PROSITE" id="PS50995">
    <property type="entry name" value="HTH_MARR_2"/>
    <property type="match status" value="1"/>
</dbReference>
<proteinExistence type="predicted"/>
<dbReference type="Gene3D" id="1.10.10.10">
    <property type="entry name" value="Winged helix-like DNA-binding domain superfamily/Winged helix DNA-binding domain"/>
    <property type="match status" value="1"/>
</dbReference>
<dbReference type="PANTHER" id="PTHR33164">
    <property type="entry name" value="TRANSCRIPTIONAL REGULATOR, MARR FAMILY"/>
    <property type="match status" value="1"/>
</dbReference>